<name>A0A161HR67_9VIRU</name>
<sequence>MQNLHIYDYFCAEKIQSFLYIDLYILLMCIVADKVNNVSETKIASFHVAYKLDGDTEVIPSQLVVYAANIDSQTNSNALILPVYNPGNDYRKIIPLDFSKMTDFFDKIDNLYDRWFPKPMTRSLNYSNGYHIKSNSLLEVYEVGDYKFSIMPSKIYFNKLDTQQLNINTLAKAAIDAHNNDYSFIVYQFFKKGNVKVSPFAYLCHPHSSESMIIPTIHGHPHHSSYKLPGFEIVDNYTPIENMQNSDFENEAEYDHCIYTLCKNTITKPLISEKDLSDMNKIMKQITTDYMKRSIRIYVPRSFIPNIIKIYGKKINRNILIDINKKYFVKDLVIDKGILQEIK</sequence>
<keyword evidence="2" id="KW-1185">Reference proteome</keyword>
<reference evidence="1 2" key="1">
    <citation type="journal article" date="2016" name="Genome Announc.">
        <title>Complete Genome Sequence of a New Megavirus Family Member Isolated from an Inland Water Lake for the First Time in India.</title>
        <authorList>
            <person name="Chatterjee A."/>
            <person name="Ali F."/>
            <person name="Bange D."/>
            <person name="Kondabagil K."/>
        </authorList>
    </citation>
    <scope>NUCLEOTIDE SEQUENCE [LARGE SCALE GENOMIC DNA]</scope>
    <source>
        <strain evidence="1">1</strain>
    </source>
</reference>
<dbReference type="RefSeq" id="YP_010776602.1">
    <property type="nucleotide sequence ID" value="NC_075034.1"/>
</dbReference>
<protein>
    <submittedName>
        <fullName evidence="1">Uncharacterized protein</fullName>
    </submittedName>
</protein>
<dbReference type="Proteomes" id="UP000241365">
    <property type="component" value="Segment"/>
</dbReference>
<accession>A0A161HR67</accession>
<dbReference type="GeneID" id="80513213"/>
<organism evidence="1 2">
    <name type="scientific">Powai lake megavirus</name>
    <dbReference type="NCBI Taxonomy" id="1842663"/>
    <lineage>
        <taxon>Viruses</taxon>
        <taxon>Varidnaviria</taxon>
        <taxon>Bamfordvirae</taxon>
        <taxon>Nucleocytoviricota</taxon>
        <taxon>Megaviricetes</taxon>
        <taxon>Imitervirales</taxon>
        <taxon>Mimiviridae</taxon>
        <taxon>Megamimivirinae</taxon>
        <taxon>Megavirus</taxon>
        <taxon>Megavirus powaiense</taxon>
    </lineage>
</organism>
<proteinExistence type="predicted"/>
<dbReference type="EMBL" id="KU877344">
    <property type="protein sequence ID" value="ANB50851.1"/>
    <property type="molecule type" value="Genomic_DNA"/>
</dbReference>
<dbReference type="KEGG" id="vg:80513213"/>
<evidence type="ECO:0000313" key="1">
    <source>
        <dbReference type="EMBL" id="ANB50851.1"/>
    </source>
</evidence>
<evidence type="ECO:0000313" key="2">
    <source>
        <dbReference type="Proteomes" id="UP000241365"/>
    </source>
</evidence>